<keyword evidence="3" id="KW-1185">Reference proteome</keyword>
<dbReference type="EMBL" id="LQNU01000036">
    <property type="protein sequence ID" value="KZE83712.1"/>
    <property type="molecule type" value="Genomic_DNA"/>
</dbReference>
<evidence type="ECO:0000313" key="2">
    <source>
        <dbReference type="EMBL" id="KZE83712.1"/>
    </source>
</evidence>
<gene>
    <name evidence="2" type="ORF">AV926_04150</name>
</gene>
<dbReference type="Proteomes" id="UP000076630">
    <property type="component" value="Unassembled WGS sequence"/>
</dbReference>
<sequence length="127" mass="14690">MKKLFLFIGLLLSFLVVSCSGSDAYQGEWKATNNNKEEFFIAFDRDNFIVTDAQGNTETYEYIQHSYKSHNSVVTYGIRLSKDGRELKVHFPIPKNENIGYIMSAQDQIIFTLSRDEFITPDDINKF</sequence>
<protein>
    <recommendedName>
        <fullName evidence="4">Lipocalin-like domain-containing protein</fullName>
    </recommendedName>
</protein>
<reference evidence="2 3" key="1">
    <citation type="submission" date="2016-01" db="EMBL/GenBank/DDBJ databases">
        <title>Whole genome sequencing of Myroides marinus L41.</title>
        <authorList>
            <person name="Hong K.W."/>
        </authorList>
    </citation>
    <scope>NUCLEOTIDE SEQUENCE [LARGE SCALE GENOMIC DNA]</scope>
    <source>
        <strain evidence="2 3">L41</strain>
    </source>
</reference>
<evidence type="ECO:0000256" key="1">
    <source>
        <dbReference type="SAM" id="SignalP"/>
    </source>
</evidence>
<evidence type="ECO:0008006" key="4">
    <source>
        <dbReference type="Google" id="ProtNLM"/>
    </source>
</evidence>
<dbReference type="OrthoDB" id="1356036at2"/>
<dbReference type="PROSITE" id="PS51257">
    <property type="entry name" value="PROKAR_LIPOPROTEIN"/>
    <property type="match status" value="1"/>
</dbReference>
<keyword evidence="1" id="KW-0732">Signal</keyword>
<name>A0A164AEJ7_9FLAO</name>
<feature type="chain" id="PRO_5007848642" description="Lipocalin-like domain-containing protein" evidence="1">
    <location>
        <begin position="25"/>
        <end position="127"/>
    </location>
</feature>
<organism evidence="2 3">
    <name type="scientific">Myroides marinus</name>
    <dbReference type="NCBI Taxonomy" id="703342"/>
    <lineage>
        <taxon>Bacteria</taxon>
        <taxon>Pseudomonadati</taxon>
        <taxon>Bacteroidota</taxon>
        <taxon>Flavobacteriia</taxon>
        <taxon>Flavobacteriales</taxon>
        <taxon>Flavobacteriaceae</taxon>
        <taxon>Myroides</taxon>
    </lineage>
</organism>
<dbReference type="AlphaFoldDB" id="A0A164AEJ7"/>
<feature type="signal peptide" evidence="1">
    <location>
        <begin position="1"/>
        <end position="24"/>
    </location>
</feature>
<proteinExistence type="predicted"/>
<evidence type="ECO:0000313" key="3">
    <source>
        <dbReference type="Proteomes" id="UP000076630"/>
    </source>
</evidence>
<comment type="caution">
    <text evidence="2">The sequence shown here is derived from an EMBL/GenBank/DDBJ whole genome shotgun (WGS) entry which is preliminary data.</text>
</comment>
<dbReference type="RefSeq" id="WP_038986828.1">
    <property type="nucleotide sequence ID" value="NZ_JWJO01000032.1"/>
</dbReference>
<accession>A0A164AEJ7</accession>